<evidence type="ECO:0000259" key="1">
    <source>
        <dbReference type="Pfam" id="PF07484"/>
    </source>
</evidence>
<dbReference type="AlphaFoldDB" id="A0A316EG47"/>
<comment type="caution">
    <text evidence="2">The sequence shown here is derived from an EMBL/GenBank/DDBJ whole genome shotgun (WGS) entry which is preliminary data.</text>
</comment>
<dbReference type="SUPFAM" id="SSF88874">
    <property type="entry name" value="Receptor-binding domain of short tail fibre protein gp12"/>
    <property type="match status" value="1"/>
</dbReference>
<proteinExistence type="predicted"/>
<dbReference type="OrthoDB" id="9810174at2"/>
<sequence length="174" mass="18664">MADQFVAEIRIFPFNFAPRGWAFCAGQLLPISQNTALFSLLGTNYGGDGKVTFGLPNLQGNAPMFWGQGPGLSLHDIGEESGSETVTLLQTEMPSHNHSLMSANLPGDQKIPDSTMNLSRSAQGTIYNASNSPLVAMNMQTIAPAGGTQPHNNMMPYLTMNFCIAMQGIFPPRG</sequence>
<feature type="domain" description="Phage tail collar" evidence="1">
    <location>
        <begin position="8"/>
        <end position="63"/>
    </location>
</feature>
<dbReference type="Proteomes" id="UP000245489">
    <property type="component" value="Unassembled WGS sequence"/>
</dbReference>
<dbReference type="InterPro" id="IPR011083">
    <property type="entry name" value="Phage_tail_collar_dom"/>
</dbReference>
<dbReference type="Pfam" id="PF07484">
    <property type="entry name" value="Collar"/>
    <property type="match status" value="1"/>
</dbReference>
<dbReference type="Gene3D" id="3.90.1340.10">
    <property type="entry name" value="Phage tail collar domain"/>
    <property type="match status" value="1"/>
</dbReference>
<gene>
    <name evidence="2" type="ORF">LV89_00625</name>
</gene>
<dbReference type="RefSeq" id="WP_109741395.1">
    <property type="nucleotide sequence ID" value="NZ_QGGO01000002.1"/>
</dbReference>
<evidence type="ECO:0000313" key="2">
    <source>
        <dbReference type="EMBL" id="PWK29071.1"/>
    </source>
</evidence>
<evidence type="ECO:0000313" key="3">
    <source>
        <dbReference type="Proteomes" id="UP000245489"/>
    </source>
</evidence>
<dbReference type="EMBL" id="QGGO01000002">
    <property type="protein sequence ID" value="PWK29071.1"/>
    <property type="molecule type" value="Genomic_DNA"/>
</dbReference>
<keyword evidence="3" id="KW-1185">Reference proteome</keyword>
<dbReference type="InterPro" id="IPR037053">
    <property type="entry name" value="Phage_tail_collar_dom_sf"/>
</dbReference>
<reference evidence="2 3" key="1">
    <citation type="submission" date="2018-05" db="EMBL/GenBank/DDBJ databases">
        <title>Genomic Encyclopedia of Archaeal and Bacterial Type Strains, Phase II (KMG-II): from individual species to whole genera.</title>
        <authorList>
            <person name="Goeker M."/>
        </authorList>
    </citation>
    <scope>NUCLEOTIDE SEQUENCE [LARGE SCALE GENOMIC DNA]</scope>
    <source>
        <strain evidence="2 3">DSM 22214</strain>
    </source>
</reference>
<accession>A0A316EG47</accession>
<organism evidence="2 3">
    <name type="scientific">Arcicella aurantiaca</name>
    <dbReference type="NCBI Taxonomy" id="591202"/>
    <lineage>
        <taxon>Bacteria</taxon>
        <taxon>Pseudomonadati</taxon>
        <taxon>Bacteroidota</taxon>
        <taxon>Cytophagia</taxon>
        <taxon>Cytophagales</taxon>
        <taxon>Flectobacillaceae</taxon>
        <taxon>Arcicella</taxon>
    </lineage>
</organism>
<name>A0A316EG47_9BACT</name>
<protein>
    <submittedName>
        <fullName evidence="2">Microcystin-dependent protein</fullName>
    </submittedName>
</protein>